<feature type="non-terminal residue" evidence="1">
    <location>
        <position position="1"/>
    </location>
</feature>
<dbReference type="EMBL" id="BQNB010021383">
    <property type="protein sequence ID" value="GJU05839.1"/>
    <property type="molecule type" value="Genomic_DNA"/>
</dbReference>
<evidence type="ECO:0008006" key="3">
    <source>
        <dbReference type="Google" id="ProtNLM"/>
    </source>
</evidence>
<gene>
    <name evidence="1" type="ORF">Tco_1122269</name>
</gene>
<evidence type="ECO:0000313" key="1">
    <source>
        <dbReference type="EMBL" id="GJU05839.1"/>
    </source>
</evidence>
<dbReference type="Proteomes" id="UP001151760">
    <property type="component" value="Unassembled WGS sequence"/>
</dbReference>
<comment type="caution">
    <text evidence="1">The sequence shown here is derived from an EMBL/GenBank/DDBJ whole genome shotgun (WGS) entry which is preliminary data.</text>
</comment>
<organism evidence="1 2">
    <name type="scientific">Tanacetum coccineum</name>
    <dbReference type="NCBI Taxonomy" id="301880"/>
    <lineage>
        <taxon>Eukaryota</taxon>
        <taxon>Viridiplantae</taxon>
        <taxon>Streptophyta</taxon>
        <taxon>Embryophyta</taxon>
        <taxon>Tracheophyta</taxon>
        <taxon>Spermatophyta</taxon>
        <taxon>Magnoliopsida</taxon>
        <taxon>eudicotyledons</taxon>
        <taxon>Gunneridae</taxon>
        <taxon>Pentapetalae</taxon>
        <taxon>asterids</taxon>
        <taxon>campanulids</taxon>
        <taxon>Asterales</taxon>
        <taxon>Asteraceae</taxon>
        <taxon>Asteroideae</taxon>
        <taxon>Anthemideae</taxon>
        <taxon>Anthemidinae</taxon>
        <taxon>Tanacetum</taxon>
    </lineage>
</organism>
<name>A0ABQ5J0A4_9ASTR</name>
<reference evidence="1" key="2">
    <citation type="submission" date="2022-01" db="EMBL/GenBank/DDBJ databases">
        <authorList>
            <person name="Yamashiro T."/>
            <person name="Shiraishi A."/>
            <person name="Satake H."/>
            <person name="Nakayama K."/>
        </authorList>
    </citation>
    <scope>NUCLEOTIDE SEQUENCE</scope>
</reference>
<evidence type="ECO:0000313" key="2">
    <source>
        <dbReference type="Proteomes" id="UP001151760"/>
    </source>
</evidence>
<proteinExistence type="predicted"/>
<reference evidence="1" key="1">
    <citation type="journal article" date="2022" name="Int. J. Mol. Sci.">
        <title>Draft Genome of Tanacetum Coccineum: Genomic Comparison of Closely Related Tanacetum-Family Plants.</title>
        <authorList>
            <person name="Yamashiro T."/>
            <person name="Shiraishi A."/>
            <person name="Nakayama K."/>
            <person name="Satake H."/>
        </authorList>
    </citation>
    <scope>NUCLEOTIDE SEQUENCE</scope>
</reference>
<accession>A0ABQ5J0A4</accession>
<keyword evidence="2" id="KW-1185">Reference proteome</keyword>
<sequence>NQDRDLVLRRKKKKSLDYNNSFIGEYKCSSLALDRKERRDAKEDIGLLETRSNNVSDQEI</sequence>
<protein>
    <recommendedName>
        <fullName evidence="3">Ycf1</fullName>
    </recommendedName>
</protein>